<reference evidence="10 11" key="3">
    <citation type="submission" date="2020-08" db="EMBL/GenBank/DDBJ databases">
        <title>Sequencing the genomes of 1000 actinobacteria strains.</title>
        <authorList>
            <person name="Klenk H.-P."/>
        </authorList>
    </citation>
    <scope>NUCLEOTIDE SEQUENCE [LARGE SCALE GENOMIC DNA]</scope>
    <source>
        <strain evidence="10 11">DSM 44772</strain>
    </source>
</reference>
<gene>
    <name evidence="10" type="ORF">F4557_003134</name>
    <name evidence="9" type="ORF">GCM10009546_29610</name>
</gene>
<dbReference type="InterPro" id="IPR045621">
    <property type="entry name" value="BPD_transp_1_N"/>
</dbReference>
<comment type="similarity">
    <text evidence="7">Belongs to the binding-protein-dependent transport system permease family.</text>
</comment>
<evidence type="ECO:0000313" key="9">
    <source>
        <dbReference type="EMBL" id="GAA0565482.1"/>
    </source>
</evidence>
<dbReference type="EMBL" id="JACHMV010000001">
    <property type="protein sequence ID" value="MBB4774716.1"/>
    <property type="molecule type" value="Genomic_DNA"/>
</dbReference>
<evidence type="ECO:0000259" key="8">
    <source>
        <dbReference type="PROSITE" id="PS50928"/>
    </source>
</evidence>
<reference evidence="9" key="4">
    <citation type="submission" date="2023-12" db="EMBL/GenBank/DDBJ databases">
        <authorList>
            <person name="Sun Q."/>
            <person name="Inoue M."/>
        </authorList>
    </citation>
    <scope>NUCLEOTIDE SEQUENCE</scope>
    <source>
        <strain evidence="9">JCM 10667</strain>
    </source>
</reference>
<accession>A0A7W7ICS3</accession>
<evidence type="ECO:0000313" key="11">
    <source>
        <dbReference type="Proteomes" id="UP000549343"/>
    </source>
</evidence>
<comment type="subcellular location">
    <subcellularLocation>
        <location evidence="1 7">Cell membrane</location>
        <topology evidence="1 7">Multi-pass membrane protein</topology>
    </subcellularLocation>
</comment>
<evidence type="ECO:0000313" key="10">
    <source>
        <dbReference type="EMBL" id="MBB4774716.1"/>
    </source>
</evidence>
<dbReference type="Gene3D" id="1.10.3720.10">
    <property type="entry name" value="MetI-like"/>
    <property type="match status" value="1"/>
</dbReference>
<keyword evidence="12" id="KW-1185">Reference proteome</keyword>
<evidence type="ECO:0000256" key="5">
    <source>
        <dbReference type="ARBA" id="ARBA00022989"/>
    </source>
</evidence>
<dbReference type="InterPro" id="IPR000515">
    <property type="entry name" value="MetI-like"/>
</dbReference>
<dbReference type="RefSeq" id="WP_184883550.1">
    <property type="nucleotide sequence ID" value="NZ_BAAAHD010000025.1"/>
</dbReference>
<evidence type="ECO:0000256" key="3">
    <source>
        <dbReference type="ARBA" id="ARBA00022475"/>
    </source>
</evidence>
<keyword evidence="2 7" id="KW-0813">Transport</keyword>
<keyword evidence="4 7" id="KW-0812">Transmembrane</keyword>
<dbReference type="Proteomes" id="UP000549343">
    <property type="component" value="Unassembled WGS sequence"/>
</dbReference>
<dbReference type="Pfam" id="PF19300">
    <property type="entry name" value="BPD_transp_1_N"/>
    <property type="match status" value="1"/>
</dbReference>
<dbReference type="InterPro" id="IPR035906">
    <property type="entry name" value="MetI-like_sf"/>
</dbReference>
<evidence type="ECO:0000256" key="6">
    <source>
        <dbReference type="ARBA" id="ARBA00023136"/>
    </source>
</evidence>
<dbReference type="CDD" id="cd06261">
    <property type="entry name" value="TM_PBP2"/>
    <property type="match status" value="1"/>
</dbReference>
<evidence type="ECO:0000256" key="7">
    <source>
        <dbReference type="RuleBase" id="RU363032"/>
    </source>
</evidence>
<reference evidence="9" key="1">
    <citation type="journal article" date="2014" name="Int. J. Syst. Evol. Microbiol.">
        <title>Complete genome of a new Firmicutes species belonging to the dominant human colonic microbiota ('Ruminococcus bicirculans') reveals two chromosomes and a selective capacity to utilize plant glucans.</title>
        <authorList>
            <consortium name="NISC Comparative Sequencing Program"/>
            <person name="Wegmann U."/>
            <person name="Louis P."/>
            <person name="Goesmann A."/>
            <person name="Henrissat B."/>
            <person name="Duncan S.H."/>
            <person name="Flint H.J."/>
        </authorList>
    </citation>
    <scope>NUCLEOTIDE SEQUENCE</scope>
    <source>
        <strain evidence="9">JCM 10667</strain>
    </source>
</reference>
<feature type="transmembrane region" description="Helical" evidence="7">
    <location>
        <begin position="293"/>
        <end position="317"/>
    </location>
</feature>
<keyword evidence="6 7" id="KW-0472">Membrane</keyword>
<reference evidence="12" key="2">
    <citation type="journal article" date="2019" name="Int. J. Syst. Evol. Microbiol.">
        <title>The Global Catalogue of Microorganisms (GCM) 10K type strain sequencing project: providing services to taxonomists for standard genome sequencing and annotation.</title>
        <authorList>
            <consortium name="The Broad Institute Genomics Platform"/>
            <consortium name="The Broad Institute Genome Sequencing Center for Infectious Disease"/>
            <person name="Wu L."/>
            <person name="Ma J."/>
        </authorList>
    </citation>
    <scope>NUCLEOTIDE SEQUENCE [LARGE SCALE GENOMIC DNA]</scope>
    <source>
        <strain evidence="12">JCM 10667</strain>
    </source>
</reference>
<keyword evidence="3" id="KW-1003">Cell membrane</keyword>
<dbReference type="PROSITE" id="PS50928">
    <property type="entry name" value="ABC_TM1"/>
    <property type="match status" value="1"/>
</dbReference>
<dbReference type="Proteomes" id="UP001501427">
    <property type="component" value="Unassembled WGS sequence"/>
</dbReference>
<dbReference type="EMBL" id="BAAAHD010000025">
    <property type="protein sequence ID" value="GAA0565482.1"/>
    <property type="molecule type" value="Genomic_DNA"/>
</dbReference>
<protein>
    <submittedName>
        <fullName evidence="9">ABC transporter permease</fullName>
    </submittedName>
    <submittedName>
        <fullName evidence="10">Peptide/nickel transport system permease protein</fullName>
    </submittedName>
</protein>
<organism evidence="10 11">
    <name type="scientific">Actinomadura livida</name>
    <dbReference type="NCBI Taxonomy" id="79909"/>
    <lineage>
        <taxon>Bacteria</taxon>
        <taxon>Bacillati</taxon>
        <taxon>Actinomycetota</taxon>
        <taxon>Actinomycetes</taxon>
        <taxon>Streptosporangiales</taxon>
        <taxon>Thermomonosporaceae</taxon>
        <taxon>Actinomadura</taxon>
    </lineage>
</organism>
<keyword evidence="5 7" id="KW-1133">Transmembrane helix</keyword>
<feature type="transmembrane region" description="Helical" evidence="7">
    <location>
        <begin position="21"/>
        <end position="39"/>
    </location>
</feature>
<evidence type="ECO:0000256" key="1">
    <source>
        <dbReference type="ARBA" id="ARBA00004651"/>
    </source>
</evidence>
<proteinExistence type="inferred from homology"/>
<feature type="transmembrane region" description="Helical" evidence="7">
    <location>
        <begin position="146"/>
        <end position="170"/>
    </location>
</feature>
<comment type="caution">
    <text evidence="10">The sequence shown here is derived from an EMBL/GenBank/DDBJ whole genome shotgun (WGS) entry which is preliminary data.</text>
</comment>
<feature type="domain" description="ABC transmembrane type-1" evidence="8">
    <location>
        <begin position="107"/>
        <end position="316"/>
    </location>
</feature>
<dbReference type="PANTHER" id="PTHR43163">
    <property type="entry name" value="DIPEPTIDE TRANSPORT SYSTEM PERMEASE PROTEIN DPPB-RELATED"/>
    <property type="match status" value="1"/>
</dbReference>
<dbReference type="Pfam" id="PF00528">
    <property type="entry name" value="BPD_transp_1"/>
    <property type="match status" value="1"/>
</dbReference>
<evidence type="ECO:0000256" key="4">
    <source>
        <dbReference type="ARBA" id="ARBA00022692"/>
    </source>
</evidence>
<evidence type="ECO:0000313" key="12">
    <source>
        <dbReference type="Proteomes" id="UP001501427"/>
    </source>
</evidence>
<dbReference type="GO" id="GO:0055085">
    <property type="term" value="P:transmembrane transport"/>
    <property type="evidence" value="ECO:0007669"/>
    <property type="project" value="InterPro"/>
</dbReference>
<dbReference type="AlphaFoldDB" id="A0A7W7ICS3"/>
<feature type="transmembrane region" description="Helical" evidence="7">
    <location>
        <begin position="254"/>
        <end position="273"/>
    </location>
</feature>
<feature type="transmembrane region" description="Helical" evidence="7">
    <location>
        <begin position="190"/>
        <end position="212"/>
    </location>
</feature>
<dbReference type="SUPFAM" id="SSF161098">
    <property type="entry name" value="MetI-like"/>
    <property type="match status" value="1"/>
</dbReference>
<name>A0A7W7ICS3_9ACTN</name>
<sequence length="326" mass="34674">MKNGLRSIAAPRSARLLAFRVARLAAVLLIVTLGTSLLIDLVPGDPAVAIAGETASDAVIAAVREQYGFDQPILQRWWEWTASVVTGDLGESYSTRRPVTTLIAERLPVTIELTVLAMLFTVLVAVPLGLYAAYRSGSWADRAINAMTSALIAVPSFVIGLVLVLAFAIGTGWFPASNWTYLDESVPGNLSAAFLPALSLALVEIAIITPILRADAVATLENDYIALARAKGIGTARLLFRHVLRPSSISTTTLLGLALARLFGGAIVIEFVFNLPGLGSLLITAIRSNDLLLMQGLVAFIALIYVVANFAVDLLLVKLDPRVAAE</sequence>
<feature type="transmembrane region" description="Helical" evidence="7">
    <location>
        <begin position="115"/>
        <end position="134"/>
    </location>
</feature>
<dbReference type="GO" id="GO:0005886">
    <property type="term" value="C:plasma membrane"/>
    <property type="evidence" value="ECO:0007669"/>
    <property type="project" value="UniProtKB-SubCell"/>
</dbReference>
<evidence type="ECO:0000256" key="2">
    <source>
        <dbReference type="ARBA" id="ARBA00022448"/>
    </source>
</evidence>
<dbReference type="PANTHER" id="PTHR43163:SF6">
    <property type="entry name" value="DIPEPTIDE TRANSPORT SYSTEM PERMEASE PROTEIN DPPB-RELATED"/>
    <property type="match status" value="1"/>
</dbReference>